<feature type="compositionally biased region" description="Polar residues" evidence="1">
    <location>
        <begin position="33"/>
        <end position="47"/>
    </location>
</feature>
<proteinExistence type="predicted"/>
<feature type="region of interest" description="Disordered" evidence="1">
    <location>
        <begin position="31"/>
        <end position="50"/>
    </location>
</feature>
<reference evidence="2" key="1">
    <citation type="submission" date="2021-01" db="EMBL/GenBank/DDBJ databases">
        <authorList>
            <person name="Corre E."/>
            <person name="Pelletier E."/>
            <person name="Niang G."/>
            <person name="Scheremetjew M."/>
            <person name="Finn R."/>
            <person name="Kale V."/>
            <person name="Holt S."/>
            <person name="Cochrane G."/>
            <person name="Meng A."/>
            <person name="Brown T."/>
            <person name="Cohen L."/>
        </authorList>
    </citation>
    <scope>NUCLEOTIDE SEQUENCE</scope>
    <source>
        <strain evidence="2">WS</strain>
    </source>
</reference>
<accession>A0A7S1KTG1</accession>
<evidence type="ECO:0000256" key="1">
    <source>
        <dbReference type="SAM" id="MobiDB-lite"/>
    </source>
</evidence>
<evidence type="ECO:0000313" key="2">
    <source>
        <dbReference type="EMBL" id="CAD9084747.1"/>
    </source>
</evidence>
<protein>
    <recommendedName>
        <fullName evidence="3">Ubiquitin-like domain-containing protein</fullName>
    </recommendedName>
</protein>
<dbReference type="Gene3D" id="3.10.20.90">
    <property type="entry name" value="Phosphatidylinositol 3-kinase Catalytic Subunit, Chain A, domain 1"/>
    <property type="match status" value="1"/>
</dbReference>
<evidence type="ECO:0008006" key="3">
    <source>
        <dbReference type="Google" id="ProtNLM"/>
    </source>
</evidence>
<dbReference type="EMBL" id="HBGD01009744">
    <property type="protein sequence ID" value="CAD9084747.1"/>
    <property type="molecule type" value="Transcribed_RNA"/>
</dbReference>
<gene>
    <name evidence="2" type="ORF">PCOS0759_LOCUS8001</name>
</gene>
<sequence>MTALNINLTQLATKQLEQLQTEVQQELARREITSGTSLSPLKSNTPQSRDEITLYVTGKPDYNEPESTIAFKIRSNVPLNWLTKQYLKKTRNREGSLKFTVGDTNRVIWGDMTAADAQLTDGDTIRVTMAK</sequence>
<name>A0A7S1KTG1_9EUKA</name>
<dbReference type="AlphaFoldDB" id="A0A7S1KTG1"/>
<dbReference type="SUPFAM" id="SSF54236">
    <property type="entry name" value="Ubiquitin-like"/>
    <property type="match status" value="1"/>
</dbReference>
<dbReference type="InterPro" id="IPR029071">
    <property type="entry name" value="Ubiquitin-like_domsf"/>
</dbReference>
<organism evidence="2">
    <name type="scientific">Percolomonas cosmopolitus</name>
    <dbReference type="NCBI Taxonomy" id="63605"/>
    <lineage>
        <taxon>Eukaryota</taxon>
        <taxon>Discoba</taxon>
        <taxon>Heterolobosea</taxon>
        <taxon>Tetramitia</taxon>
        <taxon>Eutetramitia</taxon>
        <taxon>Percolomonadidae</taxon>
        <taxon>Percolomonas</taxon>
    </lineage>
</organism>